<dbReference type="OrthoDB" id="10251464at2759"/>
<gene>
    <name evidence="1" type="ORF">QR46_0737</name>
</gene>
<evidence type="ECO:0000313" key="1">
    <source>
        <dbReference type="EMBL" id="KWX15198.1"/>
    </source>
</evidence>
<protein>
    <submittedName>
        <fullName evidence="1">Uncharacterized protein</fullName>
    </submittedName>
</protein>
<name>A0A132NYQ4_GIAIN</name>
<accession>A0A132NYQ4</accession>
<comment type="caution">
    <text evidence="1">The sequence shown here is derived from an EMBL/GenBank/DDBJ whole genome shotgun (WGS) entry which is preliminary data.</text>
</comment>
<proteinExistence type="predicted"/>
<dbReference type="AlphaFoldDB" id="A0A132NYQ4"/>
<dbReference type="EMBL" id="JXTI01000012">
    <property type="protein sequence ID" value="KWX15198.1"/>
    <property type="molecule type" value="Genomic_DNA"/>
</dbReference>
<organism evidence="1 2">
    <name type="scientific">Giardia duodenalis assemblage B</name>
    <dbReference type="NCBI Taxonomy" id="1394984"/>
    <lineage>
        <taxon>Eukaryota</taxon>
        <taxon>Metamonada</taxon>
        <taxon>Diplomonadida</taxon>
        <taxon>Hexamitidae</taxon>
        <taxon>Giardiinae</taxon>
        <taxon>Giardia</taxon>
    </lineage>
</organism>
<sequence>MERLRVHYVSDAHATREPYYDIPFSERSNKLAITAPQDDVGGPVYLMQQILTPGGDQAHYLCLFQLLRQYLARSQTSCELLIKPLVQITLYSLARLGCLELFGGATPAGVQPNELDILARDDCAEARVLCLLLLKDIASSPSFIQVGLGYISVGASWLDMGIVTEQFTDYASYIGKQEKACLHLLASIHASARKEKYTVEHFLSKEVLDYIDRNTPNIYGILSHNDYHVYTPQQSMDILMSFTLDPCLEVSKAAMALLNSLLLSHGDDFLRLLIDSNTCNKLTNAMCYVLGAQIRKVRTVQLVTDWGLDSSNVYLMQRQYFEGYCAIITAMAHHLSTLSNAIESGLFSIAIVMCYFSSTFEPAIALLDSILLTDYGLTSVVYNKTLEFIHLDDGHSFVYSVLHNVVDLLSPKAKKDAISFSLSMLKNKECVQDFSRDLMGLFALVSEQKFSTMETARLFSAASQYGQNQRLIREFLDSDDEVARELLSLMNVSTSSRLHPVEQMGYKFQELDLGWTRPL</sequence>
<dbReference type="VEuPathDB" id="GiardiaDB:QR46_0737"/>
<evidence type="ECO:0000313" key="2">
    <source>
        <dbReference type="Proteomes" id="UP000070089"/>
    </source>
</evidence>
<dbReference type="Proteomes" id="UP000070089">
    <property type="component" value="Unassembled WGS sequence"/>
</dbReference>
<reference evidence="1 2" key="1">
    <citation type="journal article" date="2015" name="Mol. Biochem. Parasitol.">
        <title>Identification of polymorphic genes for use in assemblage B genotyping assays through comparative genomics of multiple assemblage B Giardia duodenalis isolates.</title>
        <authorList>
            <person name="Wielinga C."/>
            <person name="Thompson R.C."/>
            <person name="Monis P."/>
            <person name="Ryan U."/>
        </authorList>
    </citation>
    <scope>NUCLEOTIDE SEQUENCE [LARGE SCALE GENOMIC DNA]</scope>
    <source>
        <strain evidence="1 2">BAH15c1</strain>
    </source>
</reference>